<keyword evidence="3" id="KW-1185">Reference proteome</keyword>
<proteinExistence type="predicted"/>
<dbReference type="VEuPathDB" id="GiardiaDB:GMRT_23069"/>
<keyword evidence="1" id="KW-1133">Transmembrane helix</keyword>
<gene>
    <name evidence="2" type="ORF">GMRT_23069</name>
</gene>
<evidence type="ECO:0000313" key="2">
    <source>
        <dbReference type="EMBL" id="TNJ27484.1"/>
    </source>
</evidence>
<keyword evidence="1" id="KW-0812">Transmembrane</keyword>
<name>A0A4Z1SNT9_GIAMU</name>
<evidence type="ECO:0000313" key="3">
    <source>
        <dbReference type="Proteomes" id="UP000315496"/>
    </source>
</evidence>
<dbReference type="AlphaFoldDB" id="A0A4Z1SNT9"/>
<accession>A0A4Z1SNT9</accession>
<protein>
    <submittedName>
        <fullName evidence="2">Uncharacterized protein</fullName>
    </submittedName>
</protein>
<dbReference type="EMBL" id="VDLU01000003">
    <property type="protein sequence ID" value="TNJ27484.1"/>
    <property type="molecule type" value="Genomic_DNA"/>
</dbReference>
<reference evidence="2 3" key="1">
    <citation type="submission" date="2019-05" db="EMBL/GenBank/DDBJ databases">
        <title>The compact genome of Giardia muris reveals important steps in the evolution of intestinal protozoan parasites.</title>
        <authorList>
            <person name="Xu F."/>
            <person name="Jimenez-Gonzalez A."/>
            <person name="Einarsson E."/>
            <person name="Astvaldsson A."/>
            <person name="Peirasmaki D."/>
            <person name="Eckmann L."/>
            <person name="Andersson J.O."/>
            <person name="Svard S.G."/>
            <person name="Jerlstrom-Hultqvist J."/>
        </authorList>
    </citation>
    <scope>NUCLEOTIDE SEQUENCE [LARGE SCALE GENOMIC DNA]</scope>
    <source>
        <strain evidence="2 3">Roberts-Thomson</strain>
    </source>
</reference>
<feature type="transmembrane region" description="Helical" evidence="1">
    <location>
        <begin position="71"/>
        <end position="88"/>
    </location>
</feature>
<organism evidence="2 3">
    <name type="scientific">Giardia muris</name>
    <dbReference type="NCBI Taxonomy" id="5742"/>
    <lineage>
        <taxon>Eukaryota</taxon>
        <taxon>Metamonada</taxon>
        <taxon>Diplomonadida</taxon>
        <taxon>Hexamitidae</taxon>
        <taxon>Giardiinae</taxon>
        <taxon>Giardia</taxon>
    </lineage>
</organism>
<comment type="caution">
    <text evidence="2">The sequence shown here is derived from an EMBL/GenBank/DDBJ whole genome shotgun (WGS) entry which is preliminary data.</text>
</comment>
<sequence length="97" mass="10582">MSDGSSTEKLNTLIGSVEGTYVPIDPGLIAQMSLLSMIGFSMSATILGNLLFAWIGVLLSFTFYGHRPDSLPAWLIIIPYVALIFTLLRHHATSRTL</sequence>
<keyword evidence="1" id="KW-0472">Membrane</keyword>
<evidence type="ECO:0000256" key="1">
    <source>
        <dbReference type="SAM" id="Phobius"/>
    </source>
</evidence>
<dbReference type="Proteomes" id="UP000315496">
    <property type="component" value="Chromosome 3"/>
</dbReference>